<dbReference type="GO" id="GO:0042937">
    <property type="term" value="F:tripeptide transmembrane transporter activity"/>
    <property type="evidence" value="ECO:0007669"/>
    <property type="project" value="UniProtKB-ARBA"/>
</dbReference>
<proteinExistence type="inferred from homology"/>
<dbReference type="PANTHER" id="PTHR23517">
    <property type="entry name" value="RESISTANCE PROTEIN MDTM, PUTATIVE-RELATED-RELATED"/>
    <property type="match status" value="1"/>
</dbReference>
<dbReference type="PROSITE" id="PS01023">
    <property type="entry name" value="PTR2_2"/>
    <property type="match status" value="1"/>
</dbReference>
<dbReference type="GO" id="GO:0005886">
    <property type="term" value="C:plasma membrane"/>
    <property type="evidence" value="ECO:0007669"/>
    <property type="project" value="UniProtKB-SubCell"/>
</dbReference>
<dbReference type="Pfam" id="PF00854">
    <property type="entry name" value="PTR2"/>
    <property type="match status" value="1"/>
</dbReference>
<comment type="subcellular location">
    <subcellularLocation>
        <location evidence="1">Cell membrane</location>
        <topology evidence="1">Multi-pass membrane protein</topology>
    </subcellularLocation>
    <subcellularLocation>
        <location evidence="8">Membrane</location>
        <topology evidence="8">Multi-pass membrane protein</topology>
    </subcellularLocation>
</comment>
<gene>
    <name evidence="11" type="primary">yclF</name>
    <name evidence="12" type="ORF">A0131_10090</name>
    <name evidence="11" type="ORF">SKL01_13810</name>
</gene>
<dbReference type="GeneID" id="69906037"/>
<evidence type="ECO:0000256" key="6">
    <source>
        <dbReference type="ARBA" id="ARBA00022989"/>
    </source>
</evidence>
<feature type="domain" description="Major facilitator superfamily (MFS) profile" evidence="10">
    <location>
        <begin position="1"/>
        <end position="212"/>
    </location>
</feature>
<keyword evidence="3 8" id="KW-0813">Transport</keyword>
<evidence type="ECO:0000313" key="13">
    <source>
        <dbReference type="Proteomes" id="UP000075418"/>
    </source>
</evidence>
<dbReference type="SUPFAM" id="SSF103473">
    <property type="entry name" value="MFS general substrate transporter"/>
    <property type="match status" value="1"/>
</dbReference>
<dbReference type="KEGG" id="skl:C7J89_11845"/>
<keyword evidence="14" id="KW-1185">Reference proteome</keyword>
<dbReference type="OrthoDB" id="9772725at2"/>
<feature type="transmembrane region" description="Helical" evidence="9">
    <location>
        <begin position="187"/>
        <end position="207"/>
    </location>
</feature>
<keyword evidence="6 9" id="KW-1133">Transmembrane helix</keyword>
<evidence type="ECO:0000256" key="1">
    <source>
        <dbReference type="ARBA" id="ARBA00004651"/>
    </source>
</evidence>
<accession>A0A2T4RE88</accession>
<feature type="transmembrane region" description="Helical" evidence="9">
    <location>
        <begin position="294"/>
        <end position="311"/>
    </location>
</feature>
<evidence type="ECO:0000313" key="11">
    <source>
        <dbReference type="EMBL" id="GEP82203.1"/>
    </source>
</evidence>
<dbReference type="FunFam" id="1.20.1250.20:FF:000017">
    <property type="entry name" value="Dipeptide and tripeptide permease A"/>
    <property type="match status" value="1"/>
</dbReference>
<feature type="transmembrane region" description="Helical" evidence="9">
    <location>
        <begin position="349"/>
        <end position="368"/>
    </location>
</feature>
<dbReference type="CDD" id="cd17346">
    <property type="entry name" value="MFS_DtpA_like"/>
    <property type="match status" value="1"/>
</dbReference>
<sequence>MRKISYTHEEIMESTPRTGFFGHPKGLSTLFFTEFWERFSYYGMKAILIYYLYYSVAKGGFGLDEAVALQIVALYGTLIYMSGAIGGWIADRITGTQHALFYGGVLIMIGHILLSLPNNLTLVMVALLFIIAGTGLLKPNISTTVGELYDRNDVRTDSAFTIFYMGINLGGLLAPLITGFLQTRVGFHAGFLVAAIGMFCGLVVFIIRRKGTLGLAGLNVPNPLTKPEIKRLSLLTGIVVVLFLIYLLVLKLNNALTLENFSLLVTIIGIVLPIGIIINMIASKDVTKDEKSRVLSYIPLYIASVAFWMIQEQGSTVLANFADKKTQLEMSALTNGLIDFSIPASWAQSLNPIFIVVLAPIFATLWVKLGKRNPPTVHKFAYGTIIAGLSYLVMIIPLATGAALINPLWLVLSFLLITIGELCISPVGLSTTTKLAPLSFTARMMALWMLSNATAQGINAQLVVVYTKINQSDYFMYSGAFAVAIGVILLIISPIVKRAMKGVY</sequence>
<dbReference type="GO" id="GO:0071916">
    <property type="term" value="F:dipeptide transmembrane transporter activity"/>
    <property type="evidence" value="ECO:0007669"/>
    <property type="project" value="UniProtKB-ARBA"/>
</dbReference>
<dbReference type="InterPro" id="IPR020846">
    <property type="entry name" value="MFS_dom"/>
</dbReference>
<feature type="transmembrane region" description="Helical" evidence="9">
    <location>
        <begin position="475"/>
        <end position="496"/>
    </location>
</feature>
<dbReference type="Proteomes" id="UP000321040">
    <property type="component" value="Unassembled WGS sequence"/>
</dbReference>
<dbReference type="EMBL" id="BKAQ01000010">
    <property type="protein sequence ID" value="GEP82203.1"/>
    <property type="molecule type" value="Genomic_DNA"/>
</dbReference>
<comment type="caution">
    <text evidence="12">The sequence shown here is derived from an EMBL/GenBank/DDBJ whole genome shotgun (WGS) entry which is preliminary data.</text>
</comment>
<dbReference type="GO" id="GO:0035443">
    <property type="term" value="P:tripeptide transmembrane transport"/>
    <property type="evidence" value="ECO:0007669"/>
    <property type="project" value="UniProtKB-ARBA"/>
</dbReference>
<keyword evidence="5 8" id="KW-0812">Transmembrane</keyword>
<dbReference type="InterPro" id="IPR005279">
    <property type="entry name" value="Dipep/tripep_permease"/>
</dbReference>
<dbReference type="Gene3D" id="1.20.1250.20">
    <property type="entry name" value="MFS general substrate transporter like domains"/>
    <property type="match status" value="1"/>
</dbReference>
<dbReference type="InterPro" id="IPR050171">
    <property type="entry name" value="MFS_Transporters"/>
</dbReference>
<protein>
    <submittedName>
        <fullName evidence="12">Peptide transporter</fullName>
    </submittedName>
    <submittedName>
        <fullName evidence="11">Transporter YclF</fullName>
    </submittedName>
</protein>
<feature type="transmembrane region" description="Helical" evidence="9">
    <location>
        <begin position="380"/>
        <end position="399"/>
    </location>
</feature>
<evidence type="ECO:0000256" key="2">
    <source>
        <dbReference type="ARBA" id="ARBA00005982"/>
    </source>
</evidence>
<accession>A0A151A7A8</accession>
<organism evidence="12 13">
    <name type="scientific">Staphylococcus kloosii</name>
    <dbReference type="NCBI Taxonomy" id="29384"/>
    <lineage>
        <taxon>Bacteria</taxon>
        <taxon>Bacillati</taxon>
        <taxon>Bacillota</taxon>
        <taxon>Bacilli</taxon>
        <taxon>Bacillales</taxon>
        <taxon>Staphylococcaceae</taxon>
        <taxon>Staphylococcus</taxon>
    </lineage>
</organism>
<evidence type="ECO:0000259" key="10">
    <source>
        <dbReference type="PROSITE" id="PS50850"/>
    </source>
</evidence>
<dbReference type="PROSITE" id="PS50850">
    <property type="entry name" value="MFS"/>
    <property type="match status" value="1"/>
</dbReference>
<evidence type="ECO:0000313" key="12">
    <source>
        <dbReference type="EMBL" id="KYH15115.1"/>
    </source>
</evidence>
<reference evidence="11 14" key="2">
    <citation type="submission" date="2019-07" db="EMBL/GenBank/DDBJ databases">
        <title>Whole genome shotgun sequence of Staphylococcus kloosii NBRC 109624.</title>
        <authorList>
            <person name="Hosoyama A."/>
            <person name="Uohara A."/>
            <person name="Ohji S."/>
            <person name="Ichikawa N."/>
        </authorList>
    </citation>
    <scope>NUCLEOTIDE SEQUENCE [LARGE SCALE GENOMIC DNA]</scope>
    <source>
        <strain evidence="11 14">NBRC 109624</strain>
    </source>
</reference>
<keyword evidence="4" id="KW-1003">Cell membrane</keyword>
<evidence type="ECO:0000256" key="8">
    <source>
        <dbReference type="RuleBase" id="RU003755"/>
    </source>
</evidence>
<dbReference type="AlphaFoldDB" id="A0A151A7A8"/>
<feature type="transmembrane region" description="Helical" evidence="9">
    <location>
        <begin position="232"/>
        <end position="249"/>
    </location>
</feature>
<dbReference type="InterPro" id="IPR018456">
    <property type="entry name" value="PTR2_symporter_CS"/>
</dbReference>
<feature type="transmembrane region" description="Helical" evidence="9">
    <location>
        <begin position="445"/>
        <end position="469"/>
    </location>
</feature>
<reference evidence="12 13" key="1">
    <citation type="submission" date="2016-02" db="EMBL/GenBank/DDBJ databases">
        <title>Draft genome sequence of hydrocarbon degrading Staphylococcus saprophyticus Strain CNV2, isolated from crude-oil contaminated soil from Noonmati Oil Refinery, Guwahati, Assam, India.</title>
        <authorList>
            <person name="Mukherjee A."/>
            <person name="Chettri B."/>
            <person name="Langpoklakpam J."/>
            <person name="Singh A.K."/>
            <person name="Chattopadhyay D.J."/>
        </authorList>
    </citation>
    <scope>NUCLEOTIDE SEQUENCE [LARGE SCALE GENOMIC DNA]</scope>
    <source>
        <strain evidence="12 13">CNV2</strain>
    </source>
</reference>
<dbReference type="NCBIfam" id="TIGR00924">
    <property type="entry name" value="yjdL_sub1_fam"/>
    <property type="match status" value="1"/>
</dbReference>
<dbReference type="GO" id="GO:0015333">
    <property type="term" value="F:peptide:proton symporter activity"/>
    <property type="evidence" value="ECO:0007669"/>
    <property type="project" value="UniProtKB-ARBA"/>
</dbReference>
<feature type="transmembrane region" description="Helical" evidence="9">
    <location>
        <begin position="99"/>
        <end position="116"/>
    </location>
</feature>
<feature type="transmembrane region" description="Helical" evidence="9">
    <location>
        <begin position="162"/>
        <end position="181"/>
    </location>
</feature>
<dbReference type="Proteomes" id="UP000075418">
    <property type="component" value="Unassembled WGS sequence"/>
</dbReference>
<feature type="transmembrane region" description="Helical" evidence="9">
    <location>
        <begin position="68"/>
        <end position="90"/>
    </location>
</feature>
<dbReference type="PANTHER" id="PTHR23517:SF15">
    <property type="entry name" value="PROTON-DEPENDENT OLIGOPEPTIDE FAMILY TRANSPORT PROTEIN"/>
    <property type="match status" value="1"/>
</dbReference>
<evidence type="ECO:0000256" key="4">
    <source>
        <dbReference type="ARBA" id="ARBA00022475"/>
    </source>
</evidence>
<evidence type="ECO:0000256" key="7">
    <source>
        <dbReference type="ARBA" id="ARBA00023136"/>
    </source>
</evidence>
<evidence type="ECO:0000256" key="9">
    <source>
        <dbReference type="SAM" id="Phobius"/>
    </source>
</evidence>
<evidence type="ECO:0000256" key="5">
    <source>
        <dbReference type="ARBA" id="ARBA00022692"/>
    </source>
</evidence>
<name>A0A151A7A8_9STAP</name>
<dbReference type="EMBL" id="LUGM01000002">
    <property type="protein sequence ID" value="KYH15115.1"/>
    <property type="molecule type" value="Genomic_DNA"/>
</dbReference>
<comment type="similarity">
    <text evidence="2 8">Belongs to the major facilitator superfamily. Proton-dependent oligopeptide transporter (POT/PTR) (TC 2.A.17) family.</text>
</comment>
<feature type="transmembrane region" description="Helical" evidence="9">
    <location>
        <begin position="405"/>
        <end position="424"/>
    </location>
</feature>
<feature type="transmembrane region" description="Helical" evidence="9">
    <location>
        <begin position="39"/>
        <end position="56"/>
    </location>
</feature>
<evidence type="ECO:0000313" key="14">
    <source>
        <dbReference type="Proteomes" id="UP000321040"/>
    </source>
</evidence>
<feature type="transmembrane region" description="Helical" evidence="9">
    <location>
        <begin position="122"/>
        <end position="141"/>
    </location>
</feature>
<dbReference type="InterPro" id="IPR000109">
    <property type="entry name" value="POT_fam"/>
</dbReference>
<evidence type="ECO:0000256" key="3">
    <source>
        <dbReference type="ARBA" id="ARBA00022448"/>
    </source>
</evidence>
<keyword evidence="7 9" id="KW-0472">Membrane</keyword>
<feature type="transmembrane region" description="Helical" evidence="9">
    <location>
        <begin position="261"/>
        <end position="282"/>
    </location>
</feature>
<dbReference type="RefSeq" id="WP_061855259.1">
    <property type="nucleotide sequence ID" value="NZ_BKAQ01000010.1"/>
</dbReference>
<dbReference type="InterPro" id="IPR036259">
    <property type="entry name" value="MFS_trans_sf"/>
</dbReference>